<feature type="non-terminal residue" evidence="1">
    <location>
        <position position="33"/>
    </location>
</feature>
<name>A0A381ZZ50_9ZZZZ</name>
<organism evidence="1">
    <name type="scientific">marine metagenome</name>
    <dbReference type="NCBI Taxonomy" id="408172"/>
    <lineage>
        <taxon>unclassified sequences</taxon>
        <taxon>metagenomes</taxon>
        <taxon>ecological metagenomes</taxon>
    </lineage>
</organism>
<gene>
    <name evidence="1" type="ORF">METZ01_LOCUS147263</name>
</gene>
<sequence>MIGWLEKLNAGEILLIDGGTGSELQRCGVAMDR</sequence>
<reference evidence="1" key="1">
    <citation type="submission" date="2018-05" db="EMBL/GenBank/DDBJ databases">
        <authorList>
            <person name="Lanie J.A."/>
            <person name="Ng W.-L."/>
            <person name="Kazmierczak K.M."/>
            <person name="Andrzejewski T.M."/>
            <person name="Davidsen T.M."/>
            <person name="Wayne K.J."/>
            <person name="Tettelin H."/>
            <person name="Glass J.I."/>
            <person name="Rusch D."/>
            <person name="Podicherti R."/>
            <person name="Tsui H.-C.T."/>
            <person name="Winkler M.E."/>
        </authorList>
    </citation>
    <scope>NUCLEOTIDE SEQUENCE</scope>
</reference>
<dbReference type="AlphaFoldDB" id="A0A381ZZ50"/>
<evidence type="ECO:0000313" key="1">
    <source>
        <dbReference type="EMBL" id="SVA94409.1"/>
    </source>
</evidence>
<proteinExistence type="predicted"/>
<accession>A0A381ZZ50</accession>
<dbReference type="InterPro" id="IPR036589">
    <property type="entry name" value="HCY_dom_sf"/>
</dbReference>
<evidence type="ECO:0008006" key="2">
    <source>
        <dbReference type="Google" id="ProtNLM"/>
    </source>
</evidence>
<protein>
    <recommendedName>
        <fullName evidence="2">Hcy-binding domain-containing protein</fullName>
    </recommendedName>
</protein>
<dbReference type="Gene3D" id="3.20.20.330">
    <property type="entry name" value="Homocysteine-binding-like domain"/>
    <property type="match status" value="1"/>
</dbReference>
<dbReference type="EMBL" id="UINC01023205">
    <property type="protein sequence ID" value="SVA94409.1"/>
    <property type="molecule type" value="Genomic_DNA"/>
</dbReference>